<dbReference type="GO" id="GO:0005886">
    <property type="term" value="C:plasma membrane"/>
    <property type="evidence" value="ECO:0007669"/>
    <property type="project" value="UniProtKB-SubCell"/>
</dbReference>
<evidence type="ECO:0000256" key="6">
    <source>
        <dbReference type="ARBA" id="ARBA00038076"/>
    </source>
</evidence>
<evidence type="ECO:0000313" key="10">
    <source>
        <dbReference type="Proteomes" id="UP000879542"/>
    </source>
</evidence>
<feature type="transmembrane region" description="Helical" evidence="7">
    <location>
        <begin position="825"/>
        <end position="845"/>
    </location>
</feature>
<evidence type="ECO:0000256" key="7">
    <source>
        <dbReference type="SAM" id="Phobius"/>
    </source>
</evidence>
<evidence type="ECO:0000256" key="5">
    <source>
        <dbReference type="ARBA" id="ARBA00023136"/>
    </source>
</evidence>
<feature type="transmembrane region" description="Helical" evidence="7">
    <location>
        <begin position="784"/>
        <end position="805"/>
    </location>
</feature>
<comment type="similarity">
    <text evidence="6">Belongs to the ABC-4 integral membrane protein family.</text>
</comment>
<dbReference type="Pfam" id="PF02687">
    <property type="entry name" value="FtsX"/>
    <property type="match status" value="2"/>
</dbReference>
<dbReference type="EMBL" id="DAEQIJ010000024">
    <property type="protein sequence ID" value="HBH2621665.1"/>
    <property type="molecule type" value="Genomic_DNA"/>
</dbReference>
<feature type="domain" description="ABC3 transporter permease C-terminal" evidence="8">
    <location>
        <begin position="246"/>
        <end position="368"/>
    </location>
</feature>
<dbReference type="RefSeq" id="WP_003427827.1">
    <property type="nucleotide sequence ID" value="NZ_AP025558.1"/>
</dbReference>
<feature type="transmembrane region" description="Helical" evidence="7">
    <location>
        <begin position="20"/>
        <end position="40"/>
    </location>
</feature>
<dbReference type="PANTHER" id="PTHR30572">
    <property type="entry name" value="MEMBRANE COMPONENT OF TRANSPORTER-RELATED"/>
    <property type="match status" value="1"/>
</dbReference>
<dbReference type="InterPro" id="IPR050250">
    <property type="entry name" value="Macrolide_Exporter_MacB"/>
</dbReference>
<reference evidence="9" key="2">
    <citation type="submission" date="2021-06" db="EMBL/GenBank/DDBJ databases">
        <authorList>
            <consortium name="NCBI Pathogen Detection Project"/>
        </authorList>
    </citation>
    <scope>NUCLEOTIDE SEQUENCE</scope>
    <source>
        <strain evidence="9">Clostridioides</strain>
    </source>
</reference>
<accession>A0A9P3U093</accession>
<name>A0A9P3U093_CLODI</name>
<organism evidence="9 10">
    <name type="scientific">Clostridioides difficile</name>
    <name type="common">Peptoclostridium difficile</name>
    <dbReference type="NCBI Taxonomy" id="1496"/>
    <lineage>
        <taxon>Bacteria</taxon>
        <taxon>Bacillati</taxon>
        <taxon>Bacillota</taxon>
        <taxon>Clostridia</taxon>
        <taxon>Peptostreptococcales</taxon>
        <taxon>Peptostreptococcaceae</taxon>
        <taxon>Clostridioides</taxon>
    </lineage>
</organism>
<dbReference type="PANTHER" id="PTHR30572:SF4">
    <property type="entry name" value="ABC TRANSPORTER PERMEASE YTRF"/>
    <property type="match status" value="1"/>
</dbReference>
<evidence type="ECO:0000256" key="2">
    <source>
        <dbReference type="ARBA" id="ARBA00022475"/>
    </source>
</evidence>
<comment type="caution">
    <text evidence="9">The sequence shown here is derived from an EMBL/GenBank/DDBJ whole genome shotgun (WGS) entry which is preliminary data.</text>
</comment>
<sequence>MKDNLKIVLRYIKSYKARSLAIALSIILATSLIVGIGTLSRSAQQASVDRFRRELGPDHVYFKDIKRNQLELIKSSKDIKNLGITSHYGYTDINEKLPINIEYVNKNYLTSHSKLIKGHFPKANNEVVVEKWVLNSMGLKPEINQDITFKLFKKEKPETFKVVGILEDRAIQKKQGMCEIFLNINESKLDNFSYVYVEFNEGSDINTNINNIVKNTMLDKNSVGKNKTLIEATMENGTLDGSSKYIAIAMSIFSGIVIYSIYVISIYQRVQEYGILRAIGATNFRIFKLMFYELFILALIAIPTGICTGMVGAQIFNKTAGNIQFEGDVRVTPFVIPDKVIFLAIGCIILTILIISFFTYLKIRRISPIDAIRKTFGTDKNISKVNSLISKLTSNMSATKSISTKNILRNKKGFIIIILSMSIGGIMVIKENYKYSFSDTQNKDSQERAYMNADFILSNFTFKLNENYKANSNADINGLNDNQIDKIKNIDGIDKVKTASILNTRIELDKINKLDYYNIISSSPYYNEFPILTKNKTTGKYTLAQRLRGYNDEMINSLEKYLVSGSINLEKMKKENLAIVYVPQISKTNKYSKSYIPGVGTSVVDIKVGDTIKVKYPKGEIDTDLYMRQKDNYEYLEYEFKVGAIVSYPFADNNSYSGDEGIDVITSSEYLKKLTGVNKYNTVYIDLKENANIKKINTLLGKIGSEVPGTTTVDMSVEKENSDNMTARAMIYAYGIVAVMFIISVFNIINNISYNLTSRTSEFGMLRAIGISDRRFKNMILYEGILYGTLSSVITIVAGLIIQFRMYYTYNFVSYGLGFSIDYKIYIIVILANIIVGILATYIPLRKINKISIVESINITE</sequence>
<evidence type="ECO:0000259" key="8">
    <source>
        <dbReference type="Pfam" id="PF02687"/>
    </source>
</evidence>
<dbReference type="Proteomes" id="UP000879542">
    <property type="component" value="Unassembled WGS sequence"/>
</dbReference>
<protein>
    <submittedName>
        <fullName evidence="9">ABC transporter permease</fullName>
    </submittedName>
</protein>
<feature type="transmembrane region" description="Helical" evidence="7">
    <location>
        <begin position="294"/>
        <end position="316"/>
    </location>
</feature>
<gene>
    <name evidence="9" type="ORF">KRQ00_003471</name>
</gene>
<keyword evidence="3 7" id="KW-0812">Transmembrane</keyword>
<keyword evidence="5 7" id="KW-0472">Membrane</keyword>
<keyword evidence="2" id="KW-1003">Cell membrane</keyword>
<dbReference type="InterPro" id="IPR003838">
    <property type="entry name" value="ABC3_permease_C"/>
</dbReference>
<dbReference type="AlphaFoldDB" id="A0A9P3U093"/>
<feature type="transmembrane region" description="Helical" evidence="7">
    <location>
        <begin position="245"/>
        <end position="267"/>
    </location>
</feature>
<feature type="transmembrane region" description="Helical" evidence="7">
    <location>
        <begin position="729"/>
        <end position="749"/>
    </location>
</feature>
<reference evidence="9" key="1">
    <citation type="journal article" date="2018" name="Genome Biol.">
        <title>SKESA: strategic k-mer extension for scrupulous assemblies.</title>
        <authorList>
            <person name="Souvorov A."/>
            <person name="Agarwala R."/>
            <person name="Lipman D.J."/>
        </authorList>
    </citation>
    <scope>NUCLEOTIDE SEQUENCE</scope>
    <source>
        <strain evidence="9">Clostridioides</strain>
    </source>
</reference>
<keyword evidence="4 7" id="KW-1133">Transmembrane helix</keyword>
<feature type="transmembrane region" description="Helical" evidence="7">
    <location>
        <begin position="413"/>
        <end position="429"/>
    </location>
</feature>
<evidence type="ECO:0000256" key="3">
    <source>
        <dbReference type="ARBA" id="ARBA00022692"/>
    </source>
</evidence>
<evidence type="ECO:0000256" key="1">
    <source>
        <dbReference type="ARBA" id="ARBA00004651"/>
    </source>
</evidence>
<evidence type="ECO:0000256" key="4">
    <source>
        <dbReference type="ARBA" id="ARBA00022989"/>
    </source>
</evidence>
<evidence type="ECO:0000313" key="9">
    <source>
        <dbReference type="EMBL" id="HBH2621665.1"/>
    </source>
</evidence>
<dbReference type="GO" id="GO:0022857">
    <property type="term" value="F:transmembrane transporter activity"/>
    <property type="evidence" value="ECO:0007669"/>
    <property type="project" value="TreeGrafter"/>
</dbReference>
<comment type="subcellular location">
    <subcellularLocation>
        <location evidence="1">Cell membrane</location>
        <topology evidence="1">Multi-pass membrane protein</topology>
    </subcellularLocation>
</comment>
<feature type="domain" description="ABC3 transporter permease C-terminal" evidence="8">
    <location>
        <begin position="736"/>
        <end position="853"/>
    </location>
</feature>
<feature type="transmembrane region" description="Helical" evidence="7">
    <location>
        <begin position="340"/>
        <end position="361"/>
    </location>
</feature>
<proteinExistence type="inferred from homology"/>